<proteinExistence type="predicted"/>
<feature type="non-terminal residue" evidence="1">
    <location>
        <position position="1"/>
    </location>
</feature>
<sequence>PASESEPDDEIEVENPIKHEDETVPASVYRVGKSSAAPFLREDSDSLLHGLMRRDINSLFSLMAFISRRLCGRETAHALVEKKGKAKDKFY</sequence>
<accession>A0A699XAQ9</accession>
<feature type="non-terminal residue" evidence="1">
    <location>
        <position position="91"/>
    </location>
</feature>
<reference evidence="1" key="1">
    <citation type="journal article" date="2019" name="Sci. Rep.">
        <title>Draft genome of Tanacetum cinerariifolium, the natural source of mosquito coil.</title>
        <authorList>
            <person name="Yamashiro T."/>
            <person name="Shiraishi A."/>
            <person name="Satake H."/>
            <person name="Nakayama K."/>
        </authorList>
    </citation>
    <scope>NUCLEOTIDE SEQUENCE</scope>
</reference>
<protein>
    <submittedName>
        <fullName evidence="1">Uncharacterized protein</fullName>
    </submittedName>
</protein>
<dbReference type="EMBL" id="BKCJ011827153">
    <property type="protein sequence ID" value="GFD56243.1"/>
    <property type="molecule type" value="Genomic_DNA"/>
</dbReference>
<gene>
    <name evidence="1" type="ORF">Tci_928212</name>
</gene>
<organism evidence="1">
    <name type="scientific">Tanacetum cinerariifolium</name>
    <name type="common">Dalmatian daisy</name>
    <name type="synonym">Chrysanthemum cinerariifolium</name>
    <dbReference type="NCBI Taxonomy" id="118510"/>
    <lineage>
        <taxon>Eukaryota</taxon>
        <taxon>Viridiplantae</taxon>
        <taxon>Streptophyta</taxon>
        <taxon>Embryophyta</taxon>
        <taxon>Tracheophyta</taxon>
        <taxon>Spermatophyta</taxon>
        <taxon>Magnoliopsida</taxon>
        <taxon>eudicotyledons</taxon>
        <taxon>Gunneridae</taxon>
        <taxon>Pentapetalae</taxon>
        <taxon>asterids</taxon>
        <taxon>campanulids</taxon>
        <taxon>Asterales</taxon>
        <taxon>Asteraceae</taxon>
        <taxon>Asteroideae</taxon>
        <taxon>Anthemideae</taxon>
        <taxon>Anthemidinae</taxon>
        <taxon>Tanacetum</taxon>
    </lineage>
</organism>
<name>A0A699XAQ9_TANCI</name>
<comment type="caution">
    <text evidence="1">The sequence shown here is derived from an EMBL/GenBank/DDBJ whole genome shotgun (WGS) entry which is preliminary data.</text>
</comment>
<dbReference type="AlphaFoldDB" id="A0A699XAQ9"/>
<evidence type="ECO:0000313" key="1">
    <source>
        <dbReference type="EMBL" id="GFD56243.1"/>
    </source>
</evidence>